<dbReference type="PANTHER" id="PTHR11748:SF119">
    <property type="entry name" value="D-2-HYDROXYGLUTARATE DEHYDROGENASE"/>
    <property type="match status" value="1"/>
</dbReference>
<evidence type="ECO:0000313" key="9">
    <source>
        <dbReference type="EMBL" id="QEG40089.1"/>
    </source>
</evidence>
<dbReference type="AlphaFoldDB" id="A0A5B9QQA3"/>
<dbReference type="InterPro" id="IPR009051">
    <property type="entry name" value="Helical_ferredxn"/>
</dbReference>
<evidence type="ECO:0000256" key="4">
    <source>
        <dbReference type="ARBA" id="ARBA00022827"/>
    </source>
</evidence>
<dbReference type="EMBL" id="CP042914">
    <property type="protein sequence ID" value="QEG40089.1"/>
    <property type="molecule type" value="Genomic_DNA"/>
</dbReference>
<evidence type="ECO:0000259" key="8">
    <source>
        <dbReference type="PROSITE" id="PS51387"/>
    </source>
</evidence>
<dbReference type="InterPro" id="IPR004113">
    <property type="entry name" value="FAD-bd_oxidored_4_C"/>
</dbReference>
<keyword evidence="10" id="KW-1185">Reference proteome</keyword>
<dbReference type="Pfam" id="PF01565">
    <property type="entry name" value="FAD_binding_4"/>
    <property type="match status" value="1"/>
</dbReference>
<dbReference type="SUPFAM" id="SSF56176">
    <property type="entry name" value="FAD-binding/transporter-associated domain-like"/>
    <property type="match status" value="1"/>
</dbReference>
<dbReference type="Gene3D" id="3.30.70.2740">
    <property type="match status" value="1"/>
</dbReference>
<dbReference type="InterPro" id="IPR006094">
    <property type="entry name" value="Oxid_FAD_bind_N"/>
</dbReference>
<keyword evidence="7" id="KW-0411">Iron-sulfur</keyword>
<comment type="cofactor">
    <cofactor evidence="1">
        <name>FAD</name>
        <dbReference type="ChEBI" id="CHEBI:57692"/>
    </cofactor>
</comment>
<evidence type="ECO:0000256" key="6">
    <source>
        <dbReference type="ARBA" id="ARBA00023004"/>
    </source>
</evidence>
<dbReference type="PROSITE" id="PS00198">
    <property type="entry name" value="4FE4S_FER_1"/>
    <property type="match status" value="1"/>
</dbReference>
<dbReference type="Pfam" id="PF02754">
    <property type="entry name" value="CCG"/>
    <property type="match status" value="1"/>
</dbReference>
<keyword evidence="5" id="KW-0560">Oxidoreductase</keyword>
<dbReference type="GO" id="GO:0071949">
    <property type="term" value="F:FAD binding"/>
    <property type="evidence" value="ECO:0007669"/>
    <property type="project" value="InterPro"/>
</dbReference>
<evidence type="ECO:0000313" key="10">
    <source>
        <dbReference type="Proteomes" id="UP000325286"/>
    </source>
</evidence>
<dbReference type="InterPro" id="IPR004017">
    <property type="entry name" value="Cys_rich_dom"/>
</dbReference>
<dbReference type="SUPFAM" id="SSF55103">
    <property type="entry name" value="FAD-linked oxidases, C-terminal domain"/>
    <property type="match status" value="1"/>
</dbReference>
<dbReference type="GO" id="GO:0008720">
    <property type="term" value="F:D-lactate dehydrogenase (NAD+) activity"/>
    <property type="evidence" value="ECO:0007669"/>
    <property type="project" value="TreeGrafter"/>
</dbReference>
<dbReference type="GO" id="GO:0046872">
    <property type="term" value="F:metal ion binding"/>
    <property type="evidence" value="ECO:0007669"/>
    <property type="project" value="UniProtKB-KW"/>
</dbReference>
<dbReference type="InterPro" id="IPR016171">
    <property type="entry name" value="Vanillyl_alc_oxidase_C-sub2"/>
</dbReference>
<keyword evidence="2" id="KW-0285">Flavoprotein</keyword>
<proteinExistence type="predicted"/>
<sequence length="989" mass="110015">MDVERQRIQDDLRGAVAGDVLCDEITSQLYASDASIYQMRPLGVVRPRSAADVATCVRYAKENHLTLHARGAGSGVAGEALGRGLILDFSSYMRRWQPFDEGARVRVQPGVTLAALNRELRRSRRMYGPDPATRSVTTMGGVMAVDASGSHFLRYGSARDTVLSMQVVTSEGEIVELNQHTPHDAGTPGRLAQGVRRVLDRNAAALEQLAMSGRQLRGGFRVDDCVDGDRIDFPKLLTGSEGTLALITEATLRTEPIPGHRGVALLFFHRLDAAARGAFAAVRHGVVACDLMDRRLLEIAREIEPLYEELIPREAEAMILVELQGDSLPELRDRMAALVDDLRDQSGLAFAAVTTVQQQERDMYWRLCRRVIPRVYRLKGHSRALPFVEDLLVPPATLPDVLTEIQAALQAEQTTAFLFAHAGHGQLHVRPFLDISGPEDQQRVRSLSQRISEVAWRHGGTLSGEHASGLSRSWLLPRQYGELWRAMPEIKRLFDPHNRLNPGKITGASLQQPHENLRPVEAQIELVSETAGERQPASNPAAEPDVVVPLEQKRLPVLQVWPAEESIDRATRQCNGCGRCRTTAPEQRQCPMFRVLPIEEASPRAKANLLRGVLTGELPSTDLASERGKEIADLCFNCHQCRLECPASVDIPKLVNEIKGQYVATNGLPLSDMLFCRLDTLARGMSRLPWLSNQLIRNRLSRWLLERMFGLSAARRLPPVANRTLLRYAARRKLTRPVRQSGPKVVYFMDYFTNYHDTSIGRAFIEVLLQNRIGVYVPPRQVYSGMSHIAAGDLKTARKLALQNVRLLADAVRQGHTIVATEPSAALCLRREYLNLVDDDDARLVAENSYEACRYLWDMHGRNELTLDFRPVSAAVAYHQPCHVRAIDDGQPGPLLMDLIPGLSVKPIQAGCSGMAGLWGLQKKNYRNSLRIGWPVISAMRSARVQIAASECTACRMQIEHGVDRPVVHPIKLLAYAYGRMPEVGELIL</sequence>
<dbReference type="GO" id="GO:1903457">
    <property type="term" value="P:lactate catabolic process"/>
    <property type="evidence" value="ECO:0007669"/>
    <property type="project" value="TreeGrafter"/>
</dbReference>
<name>A0A5B9QQA3_9BACT</name>
<dbReference type="Gene3D" id="1.10.45.10">
    <property type="entry name" value="Vanillyl-alcohol Oxidase, Chain A, domain 4"/>
    <property type="match status" value="1"/>
</dbReference>
<accession>A0A5B9QQA3</accession>
<evidence type="ECO:0000256" key="3">
    <source>
        <dbReference type="ARBA" id="ARBA00022723"/>
    </source>
</evidence>
<feature type="domain" description="FAD-binding PCMH-type" evidence="8">
    <location>
        <begin position="37"/>
        <end position="257"/>
    </location>
</feature>
<dbReference type="Gene3D" id="1.10.1060.10">
    <property type="entry name" value="Alpha-helical ferredoxin"/>
    <property type="match status" value="1"/>
</dbReference>
<dbReference type="InterPro" id="IPR036318">
    <property type="entry name" value="FAD-bd_PCMH-like_sf"/>
</dbReference>
<evidence type="ECO:0000256" key="5">
    <source>
        <dbReference type="ARBA" id="ARBA00023002"/>
    </source>
</evidence>
<reference evidence="9 10" key="1">
    <citation type="submission" date="2019-08" db="EMBL/GenBank/DDBJ databases">
        <title>Deep-cultivation of Planctomycetes and their phenomic and genomic characterization uncovers novel biology.</title>
        <authorList>
            <person name="Wiegand S."/>
            <person name="Jogler M."/>
            <person name="Boedeker C."/>
            <person name="Pinto D."/>
            <person name="Vollmers J."/>
            <person name="Rivas-Marin E."/>
            <person name="Kohn T."/>
            <person name="Peeters S.H."/>
            <person name="Heuer A."/>
            <person name="Rast P."/>
            <person name="Oberbeckmann S."/>
            <person name="Bunk B."/>
            <person name="Jeske O."/>
            <person name="Meyerdierks A."/>
            <person name="Storesund J.E."/>
            <person name="Kallscheuer N."/>
            <person name="Luecker S."/>
            <person name="Lage O.M."/>
            <person name="Pohl T."/>
            <person name="Merkel B.J."/>
            <person name="Hornburger P."/>
            <person name="Mueller R.-W."/>
            <person name="Bruemmer F."/>
            <person name="Labrenz M."/>
            <person name="Spormann A.M."/>
            <person name="Op den Camp H."/>
            <person name="Overmann J."/>
            <person name="Amann R."/>
            <person name="Jetten M.S.M."/>
            <person name="Mascher T."/>
            <person name="Medema M.H."/>
            <person name="Devos D.P."/>
            <person name="Kaster A.-K."/>
            <person name="Ovreas L."/>
            <person name="Rohde M."/>
            <person name="Galperin M.Y."/>
            <person name="Jogler C."/>
        </authorList>
    </citation>
    <scope>NUCLEOTIDE SEQUENCE [LARGE SCALE GENOMIC DNA]</scope>
    <source>
        <strain evidence="9 10">UC8</strain>
    </source>
</reference>
<dbReference type="InterPro" id="IPR016166">
    <property type="entry name" value="FAD-bd_PCMH"/>
</dbReference>
<evidence type="ECO:0000256" key="7">
    <source>
        <dbReference type="ARBA" id="ARBA00023014"/>
    </source>
</evidence>
<dbReference type="OrthoDB" id="9767256at2"/>
<organism evidence="9 10">
    <name type="scientific">Roseimaritima ulvae</name>
    <dbReference type="NCBI Taxonomy" id="980254"/>
    <lineage>
        <taxon>Bacteria</taxon>
        <taxon>Pseudomonadati</taxon>
        <taxon>Planctomycetota</taxon>
        <taxon>Planctomycetia</taxon>
        <taxon>Pirellulales</taxon>
        <taxon>Pirellulaceae</taxon>
        <taxon>Roseimaritima</taxon>
    </lineage>
</organism>
<evidence type="ECO:0000256" key="2">
    <source>
        <dbReference type="ARBA" id="ARBA00022630"/>
    </source>
</evidence>
<dbReference type="InterPro" id="IPR016169">
    <property type="entry name" value="FAD-bd_PCMH_sub2"/>
</dbReference>
<dbReference type="InterPro" id="IPR016164">
    <property type="entry name" value="FAD-linked_Oxase-like_C"/>
</dbReference>
<dbReference type="Gene3D" id="3.30.465.10">
    <property type="match status" value="1"/>
</dbReference>
<dbReference type="Pfam" id="PF13534">
    <property type="entry name" value="Fer4_17"/>
    <property type="match status" value="1"/>
</dbReference>
<dbReference type="Pfam" id="PF02913">
    <property type="entry name" value="FAD-oxidase_C"/>
    <property type="match status" value="1"/>
</dbReference>
<dbReference type="KEGG" id="rul:UC8_20930"/>
<protein>
    <submittedName>
        <fullName evidence="9">Anaerobic glycerol-3-phosphate dehydrogenase subunit C</fullName>
    </submittedName>
</protein>
<dbReference type="GO" id="GO:0004458">
    <property type="term" value="F:D-lactate dehydrogenase (cytochrome) activity"/>
    <property type="evidence" value="ECO:0007669"/>
    <property type="project" value="TreeGrafter"/>
</dbReference>
<dbReference type="PROSITE" id="PS51387">
    <property type="entry name" value="FAD_PCMH"/>
    <property type="match status" value="1"/>
</dbReference>
<keyword evidence="6" id="KW-0408">Iron</keyword>
<dbReference type="InterPro" id="IPR017900">
    <property type="entry name" value="4Fe4S_Fe_S_CS"/>
</dbReference>
<dbReference type="GO" id="GO:0051536">
    <property type="term" value="F:iron-sulfur cluster binding"/>
    <property type="evidence" value="ECO:0007669"/>
    <property type="project" value="UniProtKB-KW"/>
</dbReference>
<evidence type="ECO:0000256" key="1">
    <source>
        <dbReference type="ARBA" id="ARBA00001974"/>
    </source>
</evidence>
<keyword evidence="4" id="KW-0274">FAD</keyword>
<dbReference type="Proteomes" id="UP000325286">
    <property type="component" value="Chromosome"/>
</dbReference>
<gene>
    <name evidence="9" type="primary">glpC_2</name>
    <name evidence="9" type="ORF">UC8_20930</name>
</gene>
<dbReference type="PANTHER" id="PTHR11748">
    <property type="entry name" value="D-LACTATE DEHYDROGENASE"/>
    <property type="match status" value="1"/>
</dbReference>
<keyword evidence="3" id="KW-0479">Metal-binding</keyword>
<dbReference type="SUPFAM" id="SSF46548">
    <property type="entry name" value="alpha-helical ferredoxin"/>
    <property type="match status" value="1"/>
</dbReference>